<proteinExistence type="predicted"/>
<sequence length="214" mass="24158">MVFDKHSTNHHSYHPRFKKNHPYKQTPAHRNAQDLHRGNLHQWPKQPFPVAPKHFPIPAQPLYMPGMPPGLAYNTGDHLGFMHHPYMNGIPNVLQFGVPVANHFSPGCYMPAVWWNQQMPVNPFPYDPINFYQPTNLGFQPTGFPAGGPSQRVSSFSDHLNMPAGPTEDSPRAVIEDPFNELEEMLLLVSTLENETQANAFQSTPVRLGLPVQP</sequence>
<organism evidence="2">
    <name type="scientific">Tetraodon nigroviridis</name>
    <name type="common">Spotted green pufferfish</name>
    <name type="synonym">Chelonodon nigroviridis</name>
    <dbReference type="NCBI Taxonomy" id="99883"/>
    <lineage>
        <taxon>Eukaryota</taxon>
        <taxon>Metazoa</taxon>
        <taxon>Chordata</taxon>
        <taxon>Craniata</taxon>
        <taxon>Vertebrata</taxon>
        <taxon>Euteleostomi</taxon>
        <taxon>Actinopterygii</taxon>
        <taxon>Neopterygii</taxon>
        <taxon>Teleostei</taxon>
        <taxon>Neoteleostei</taxon>
        <taxon>Acanthomorphata</taxon>
        <taxon>Eupercaria</taxon>
        <taxon>Tetraodontiformes</taxon>
        <taxon>Tetradontoidea</taxon>
        <taxon>Tetraodontidae</taxon>
        <taxon>Tetraodon</taxon>
    </lineage>
</organism>
<feature type="compositionally biased region" description="Basic residues" evidence="1">
    <location>
        <begin position="8"/>
        <end position="22"/>
    </location>
</feature>
<name>Q4T0G2_TETNG</name>
<protein>
    <submittedName>
        <fullName evidence="2">(spotted green pufferfish) hypothetical protein</fullName>
    </submittedName>
</protein>
<feature type="region of interest" description="Disordered" evidence="1">
    <location>
        <begin position="1"/>
        <end position="31"/>
    </location>
</feature>
<reference evidence="2" key="1">
    <citation type="journal article" date="2004" name="Nature">
        <title>Genome duplication in the teleost fish Tetraodon nigroviridis reveals the early vertebrate proto-karyotype.</title>
        <authorList>
            <person name="Jaillon O."/>
            <person name="Aury J.-M."/>
            <person name="Brunet F."/>
            <person name="Petit J.-L."/>
            <person name="Stange-Thomann N."/>
            <person name="Mauceli E."/>
            <person name="Bouneau L."/>
            <person name="Fischer C."/>
            <person name="Ozouf-Costaz C."/>
            <person name="Bernot A."/>
            <person name="Nicaud S."/>
            <person name="Jaffe D."/>
            <person name="Fisher S."/>
            <person name="Lutfalla G."/>
            <person name="Dossat C."/>
            <person name="Segurens B."/>
            <person name="Dasilva C."/>
            <person name="Salanoubat M."/>
            <person name="Levy M."/>
            <person name="Boudet N."/>
            <person name="Castellano S."/>
            <person name="Anthouard V."/>
            <person name="Jubin C."/>
            <person name="Castelli V."/>
            <person name="Katinka M."/>
            <person name="Vacherie B."/>
            <person name="Biemont C."/>
            <person name="Skalli Z."/>
            <person name="Cattolico L."/>
            <person name="Poulain J."/>
            <person name="De Berardinis V."/>
            <person name="Cruaud C."/>
            <person name="Duprat S."/>
            <person name="Brottier P."/>
            <person name="Coutanceau J.-P."/>
            <person name="Gouzy J."/>
            <person name="Parra G."/>
            <person name="Lardier G."/>
            <person name="Chapple C."/>
            <person name="McKernan K.J."/>
            <person name="McEwan P."/>
            <person name="Bosak S."/>
            <person name="Kellis M."/>
            <person name="Volff J.-N."/>
            <person name="Guigo R."/>
            <person name="Zody M.C."/>
            <person name="Mesirov J."/>
            <person name="Lindblad-Toh K."/>
            <person name="Birren B."/>
            <person name="Nusbaum C."/>
            <person name="Kahn D."/>
            <person name="Robinson-Rechavi M."/>
            <person name="Laudet V."/>
            <person name="Schachter V."/>
            <person name="Quetier F."/>
            <person name="Saurin W."/>
            <person name="Scarpelli C."/>
            <person name="Wincker P."/>
            <person name="Lander E.S."/>
            <person name="Weissenbach J."/>
            <person name="Roest Crollius H."/>
        </authorList>
    </citation>
    <scope>NUCLEOTIDE SEQUENCE [LARGE SCALE GENOMIC DNA]</scope>
</reference>
<evidence type="ECO:0000256" key="1">
    <source>
        <dbReference type="SAM" id="MobiDB-lite"/>
    </source>
</evidence>
<reference evidence="2" key="2">
    <citation type="submission" date="2004-02" db="EMBL/GenBank/DDBJ databases">
        <authorList>
            <consortium name="Genoscope"/>
            <consortium name="Whitehead Institute Centre for Genome Research"/>
        </authorList>
    </citation>
    <scope>NUCLEOTIDE SEQUENCE</scope>
</reference>
<evidence type="ECO:0000313" key="2">
    <source>
        <dbReference type="EMBL" id="CAF93620.1"/>
    </source>
</evidence>
<gene>
    <name evidence="2" type="ORF">GSTENG00009355001</name>
</gene>
<dbReference type="AlphaFoldDB" id="Q4T0G2"/>
<dbReference type="KEGG" id="tng:GSTEN00009355G001"/>
<comment type="caution">
    <text evidence="2">The sequence shown here is derived from an EMBL/GenBank/DDBJ whole genome shotgun (WGS) entry which is preliminary data.</text>
</comment>
<accession>Q4T0G2</accession>
<dbReference type="EMBL" id="CAAE01011124">
    <property type="protein sequence ID" value="CAF93620.1"/>
    <property type="molecule type" value="Genomic_DNA"/>
</dbReference>